<keyword evidence="5" id="KW-0521">NADP</keyword>
<name>A0A2T0TF00_9BACT</name>
<dbReference type="GO" id="GO:0050660">
    <property type="term" value="F:flavin adenine dinucleotide binding"/>
    <property type="evidence" value="ECO:0007669"/>
    <property type="project" value="InterPro"/>
</dbReference>
<dbReference type="GO" id="GO:0050661">
    <property type="term" value="F:NADP binding"/>
    <property type="evidence" value="ECO:0007669"/>
    <property type="project" value="InterPro"/>
</dbReference>
<evidence type="ECO:0000256" key="2">
    <source>
        <dbReference type="ARBA" id="ARBA00010139"/>
    </source>
</evidence>
<protein>
    <submittedName>
        <fullName evidence="8">Cation diffusion facilitator CzcD-associated flavoprotein CzcO</fullName>
    </submittedName>
</protein>
<evidence type="ECO:0000256" key="7">
    <source>
        <dbReference type="ARBA" id="ARBA00023033"/>
    </source>
</evidence>
<keyword evidence="4" id="KW-0274">FAD</keyword>
<evidence type="ECO:0000256" key="3">
    <source>
        <dbReference type="ARBA" id="ARBA00022630"/>
    </source>
</evidence>
<evidence type="ECO:0000313" key="9">
    <source>
        <dbReference type="Proteomes" id="UP000238375"/>
    </source>
</evidence>
<dbReference type="Pfam" id="PF00743">
    <property type="entry name" value="FMO-like"/>
    <property type="match status" value="1"/>
</dbReference>
<dbReference type="PANTHER" id="PTHR43872">
    <property type="entry name" value="MONOOXYGENASE, PUTATIVE (AFU_ORTHOLOGUE AFUA_8G02570)-RELATED"/>
    <property type="match status" value="1"/>
</dbReference>
<sequence>MVLSQFTTDKPLDVLIVGAGLAGIGAACWLRKECPGKQYIILEARNALGGTWDQFRYPGVRSDSDMYTLGYAFKPWLADKAIADGETIRSYIEETARENDVVRHIQFGHKVVAASWSSADACWTVVVEQTAIGIRQQVYVRFLYMCSGYYSYTQPHRPTFAGEADFAGTVVLPQLWPSGLDYSGKRIVVVGSGATAMTLVPAMAKSAEHVTMLQRSPTYVVALPSQDKVSQTLRRWLPKGAAYRLTRWKNTLLRVVMYWLTRSRPELAKRQLLKDVTKQLGPDYDVQKHFTPRYNPWDQRICVVPDGDLFDVIRAGQVSVVTDEIERFTTDGLLLKSGQTLPADVIVLATGLTVQLFGGMQLTVDGKTYQTDELMAYKGMMFGDVPNLAMAFGYTNASWTLKTDLTARYVCRLLRYMDKHDYTIAVPRREKDVTPQPFLDFTSGYVQRAGGSLPKQGSRRPWRVHQNYLRDSMIIRYSRLVDGVLRFGAKGVLP</sequence>
<dbReference type="EMBL" id="PVTE01000003">
    <property type="protein sequence ID" value="PRY44239.1"/>
    <property type="molecule type" value="Genomic_DNA"/>
</dbReference>
<dbReference type="PANTHER" id="PTHR43872:SF1">
    <property type="entry name" value="MONOOXYGENASE, PUTATIVE (AFU_ORTHOLOGUE AFUA_8G02570)-RELATED"/>
    <property type="match status" value="1"/>
</dbReference>
<dbReference type="Proteomes" id="UP000238375">
    <property type="component" value="Unassembled WGS sequence"/>
</dbReference>
<keyword evidence="3" id="KW-0285">Flavoprotein</keyword>
<evidence type="ECO:0000256" key="5">
    <source>
        <dbReference type="ARBA" id="ARBA00022857"/>
    </source>
</evidence>
<reference evidence="8 9" key="1">
    <citation type="submission" date="2018-03" db="EMBL/GenBank/DDBJ databases">
        <title>Genomic Encyclopedia of Archaeal and Bacterial Type Strains, Phase II (KMG-II): from individual species to whole genera.</title>
        <authorList>
            <person name="Goeker M."/>
        </authorList>
    </citation>
    <scope>NUCLEOTIDE SEQUENCE [LARGE SCALE GENOMIC DNA]</scope>
    <source>
        <strain evidence="8 9">DSM 28354</strain>
    </source>
</reference>
<comment type="cofactor">
    <cofactor evidence="1">
        <name>FAD</name>
        <dbReference type="ChEBI" id="CHEBI:57692"/>
    </cofactor>
</comment>
<dbReference type="GO" id="GO:0004499">
    <property type="term" value="F:N,N-dimethylaniline monooxygenase activity"/>
    <property type="evidence" value="ECO:0007669"/>
    <property type="project" value="InterPro"/>
</dbReference>
<evidence type="ECO:0000256" key="1">
    <source>
        <dbReference type="ARBA" id="ARBA00001974"/>
    </source>
</evidence>
<evidence type="ECO:0000313" key="8">
    <source>
        <dbReference type="EMBL" id="PRY44239.1"/>
    </source>
</evidence>
<dbReference type="InterPro" id="IPR051820">
    <property type="entry name" value="FAD-binding_MO"/>
</dbReference>
<keyword evidence="7" id="KW-0503">Monooxygenase</keyword>
<organism evidence="8 9">
    <name type="scientific">Spirosoma oryzae</name>
    <dbReference type="NCBI Taxonomy" id="1469603"/>
    <lineage>
        <taxon>Bacteria</taxon>
        <taxon>Pseudomonadati</taxon>
        <taxon>Bacteroidota</taxon>
        <taxon>Cytophagia</taxon>
        <taxon>Cytophagales</taxon>
        <taxon>Cytophagaceae</taxon>
        <taxon>Spirosoma</taxon>
    </lineage>
</organism>
<dbReference type="Gene3D" id="3.50.50.60">
    <property type="entry name" value="FAD/NAD(P)-binding domain"/>
    <property type="match status" value="2"/>
</dbReference>
<gene>
    <name evidence="8" type="ORF">CLV58_103208</name>
</gene>
<dbReference type="InterPro" id="IPR020946">
    <property type="entry name" value="Flavin_mOase-like"/>
</dbReference>
<comment type="similarity">
    <text evidence="2">Belongs to the FAD-binding monooxygenase family.</text>
</comment>
<proteinExistence type="inferred from homology"/>
<keyword evidence="6" id="KW-0560">Oxidoreductase</keyword>
<accession>A0A2T0TF00</accession>
<dbReference type="AlphaFoldDB" id="A0A2T0TF00"/>
<dbReference type="OrthoDB" id="9778740at2"/>
<dbReference type="InterPro" id="IPR036188">
    <property type="entry name" value="FAD/NAD-bd_sf"/>
</dbReference>
<evidence type="ECO:0000256" key="6">
    <source>
        <dbReference type="ARBA" id="ARBA00023002"/>
    </source>
</evidence>
<dbReference type="Pfam" id="PF13450">
    <property type="entry name" value="NAD_binding_8"/>
    <property type="match status" value="1"/>
</dbReference>
<dbReference type="PRINTS" id="PR00469">
    <property type="entry name" value="PNDRDTASEII"/>
</dbReference>
<comment type="caution">
    <text evidence="8">The sequence shown here is derived from an EMBL/GenBank/DDBJ whole genome shotgun (WGS) entry which is preliminary data.</text>
</comment>
<keyword evidence="9" id="KW-1185">Reference proteome</keyword>
<evidence type="ECO:0000256" key="4">
    <source>
        <dbReference type="ARBA" id="ARBA00022827"/>
    </source>
</evidence>
<dbReference type="RefSeq" id="WP_106136652.1">
    <property type="nucleotide sequence ID" value="NZ_PVTE01000003.1"/>
</dbReference>
<dbReference type="SUPFAM" id="SSF51905">
    <property type="entry name" value="FAD/NAD(P)-binding domain"/>
    <property type="match status" value="1"/>
</dbReference>
<dbReference type="FunFam" id="3.50.50.60:FF:000228">
    <property type="entry name" value="FAD-containing monooxygenase EthA"/>
    <property type="match status" value="1"/>
</dbReference>